<dbReference type="EnsemblMetazoa" id="XM_014397672.2">
    <property type="protein sequence ID" value="XP_014253158.1"/>
    <property type="gene ID" value="LOC106668699"/>
</dbReference>
<dbReference type="OrthoDB" id="6630335at2759"/>
<protein>
    <submittedName>
        <fullName evidence="3">Uncharacterized protein</fullName>
    </submittedName>
</protein>
<keyword evidence="1" id="KW-0175">Coiled coil</keyword>
<feature type="coiled-coil region" evidence="1">
    <location>
        <begin position="40"/>
        <end position="67"/>
    </location>
</feature>
<dbReference type="Pfam" id="PF03670">
    <property type="entry name" value="UPF0184"/>
    <property type="match status" value="1"/>
</dbReference>
<dbReference type="KEGG" id="clec:106668699"/>
<reference evidence="3" key="1">
    <citation type="submission" date="2022-01" db="UniProtKB">
        <authorList>
            <consortium name="EnsemblMetazoa"/>
        </authorList>
    </citation>
    <scope>IDENTIFICATION</scope>
</reference>
<dbReference type="PANTHER" id="PTHR34344">
    <property type="entry name" value="UPF0184 PROTEIN C9ORF16"/>
    <property type="match status" value="1"/>
</dbReference>
<dbReference type="OMA" id="QSNRDIR"/>
<gene>
    <name evidence="3" type="primary">106668699</name>
</gene>
<keyword evidence="4" id="KW-1185">Reference proteome</keyword>
<sequence length="86" mass="10144">MGNGICEDFDERSKPEESEKPENSYEDEVEVSDSISEEEMEMLNSQLDQLNSALDDLEMKNEYIQARLLDLLRCSREYRQEMQEQS</sequence>
<evidence type="ECO:0000256" key="2">
    <source>
        <dbReference type="SAM" id="MobiDB-lite"/>
    </source>
</evidence>
<name>A0A8I6S4B9_CIMLE</name>
<feature type="region of interest" description="Disordered" evidence="2">
    <location>
        <begin position="1"/>
        <end position="31"/>
    </location>
</feature>
<evidence type="ECO:0000313" key="4">
    <source>
        <dbReference type="Proteomes" id="UP000494040"/>
    </source>
</evidence>
<dbReference type="AlphaFoldDB" id="A0A8I6S4B9"/>
<dbReference type="PANTHER" id="PTHR34344:SF1">
    <property type="entry name" value="BUBLIN COILED-COIL PROTEIN"/>
    <property type="match status" value="1"/>
</dbReference>
<accession>A0A8I6S4B9</accession>
<dbReference type="InterPro" id="IPR005374">
    <property type="entry name" value="BBLN_eukaryota"/>
</dbReference>
<proteinExistence type="predicted"/>
<evidence type="ECO:0000256" key="1">
    <source>
        <dbReference type="SAM" id="Coils"/>
    </source>
</evidence>
<evidence type="ECO:0000313" key="3">
    <source>
        <dbReference type="EnsemblMetazoa" id="XP_014253158.1"/>
    </source>
</evidence>
<feature type="compositionally biased region" description="Basic and acidic residues" evidence="2">
    <location>
        <begin position="11"/>
        <end position="23"/>
    </location>
</feature>
<dbReference type="Proteomes" id="UP000494040">
    <property type="component" value="Unassembled WGS sequence"/>
</dbReference>
<organism evidence="3 4">
    <name type="scientific">Cimex lectularius</name>
    <name type="common">Bed bug</name>
    <name type="synonym">Acanthia lectularia</name>
    <dbReference type="NCBI Taxonomy" id="79782"/>
    <lineage>
        <taxon>Eukaryota</taxon>
        <taxon>Metazoa</taxon>
        <taxon>Ecdysozoa</taxon>
        <taxon>Arthropoda</taxon>
        <taxon>Hexapoda</taxon>
        <taxon>Insecta</taxon>
        <taxon>Pterygota</taxon>
        <taxon>Neoptera</taxon>
        <taxon>Paraneoptera</taxon>
        <taxon>Hemiptera</taxon>
        <taxon>Heteroptera</taxon>
        <taxon>Panheteroptera</taxon>
        <taxon>Cimicomorpha</taxon>
        <taxon>Cimicidae</taxon>
        <taxon>Cimex</taxon>
    </lineage>
</organism>